<gene>
    <name evidence="1" type="ORF">B0T16DRAFT_398126</name>
</gene>
<name>A0AA39YQN2_9PEZI</name>
<evidence type="ECO:0000313" key="1">
    <source>
        <dbReference type="EMBL" id="KAK0655947.1"/>
    </source>
</evidence>
<accession>A0AA39YQN2</accession>
<sequence length="392" mass="44726">MCRNARYIWTVCGHGAQQFVECSLRRYRRELAEHVDVHQLRGWKRWLAENCCFPVFPVCHALPAPPGPPCEEAPQDESVDQFVYGFCPDCTDHYTRFSTDLGHEGLFIVSLGETRDSEAFLCYWAMKRKRLTDFDGHPMWIFWRDPPELDLTSEEFDREIREFDAALKWNPGGLYEDRIAYLKLLRKLTLRWADEIAGKPLDKYELTSTERIYSENGPLLFGYRQPLAFAAVSQPIFRSAAKTSGARAEDIDRSDVAHSVVEHPAALSPGPQRRHSVTVEEWEARIGRDIEDFNTETCSTLSEDYWPVSPNRQPGSIHMTVLTPRPRFFPSTIQLPDPDIFESLDSPLTASPRTLVPPQGLDADVEVEYATAAADDKPEKISISSLFEEAPQ</sequence>
<keyword evidence="2" id="KW-1185">Reference proteome</keyword>
<reference evidence="1" key="1">
    <citation type="submission" date="2023-06" db="EMBL/GenBank/DDBJ databases">
        <title>Genome-scale phylogeny and comparative genomics of the fungal order Sordariales.</title>
        <authorList>
            <consortium name="Lawrence Berkeley National Laboratory"/>
            <person name="Hensen N."/>
            <person name="Bonometti L."/>
            <person name="Westerberg I."/>
            <person name="Brannstrom I.O."/>
            <person name="Guillou S."/>
            <person name="Cros-Aarteil S."/>
            <person name="Calhoun S."/>
            <person name="Haridas S."/>
            <person name="Kuo A."/>
            <person name="Mondo S."/>
            <person name="Pangilinan J."/>
            <person name="Riley R."/>
            <person name="Labutti K."/>
            <person name="Andreopoulos B."/>
            <person name="Lipzen A."/>
            <person name="Chen C."/>
            <person name="Yanf M."/>
            <person name="Daum C."/>
            <person name="Ng V."/>
            <person name="Clum A."/>
            <person name="Steindorff A."/>
            <person name="Ohm R."/>
            <person name="Martin F."/>
            <person name="Silar P."/>
            <person name="Natvig D."/>
            <person name="Lalanne C."/>
            <person name="Gautier V."/>
            <person name="Ament-Velasquez S.L."/>
            <person name="Kruys A."/>
            <person name="Hutchinson M.I."/>
            <person name="Powell A.J."/>
            <person name="Barry K."/>
            <person name="Miller A.N."/>
            <person name="Grigoriev I.V."/>
            <person name="Debuchy R."/>
            <person name="Gladieux P."/>
            <person name="Thoren M.H."/>
            <person name="Johannesson H."/>
        </authorList>
    </citation>
    <scope>NUCLEOTIDE SEQUENCE</scope>
    <source>
        <strain evidence="1">SMH2532-1</strain>
    </source>
</reference>
<organism evidence="1 2">
    <name type="scientific">Cercophora newfieldiana</name>
    <dbReference type="NCBI Taxonomy" id="92897"/>
    <lineage>
        <taxon>Eukaryota</taxon>
        <taxon>Fungi</taxon>
        <taxon>Dikarya</taxon>
        <taxon>Ascomycota</taxon>
        <taxon>Pezizomycotina</taxon>
        <taxon>Sordariomycetes</taxon>
        <taxon>Sordariomycetidae</taxon>
        <taxon>Sordariales</taxon>
        <taxon>Lasiosphaeriaceae</taxon>
        <taxon>Cercophora</taxon>
    </lineage>
</organism>
<evidence type="ECO:0000313" key="2">
    <source>
        <dbReference type="Proteomes" id="UP001174936"/>
    </source>
</evidence>
<dbReference type="Proteomes" id="UP001174936">
    <property type="component" value="Unassembled WGS sequence"/>
</dbReference>
<proteinExistence type="predicted"/>
<protein>
    <submittedName>
        <fullName evidence="1">Uncharacterized protein</fullName>
    </submittedName>
</protein>
<comment type="caution">
    <text evidence="1">The sequence shown here is derived from an EMBL/GenBank/DDBJ whole genome shotgun (WGS) entry which is preliminary data.</text>
</comment>
<dbReference type="EMBL" id="JAULSV010000001">
    <property type="protein sequence ID" value="KAK0655947.1"/>
    <property type="molecule type" value="Genomic_DNA"/>
</dbReference>
<dbReference type="AlphaFoldDB" id="A0AA39YQN2"/>